<organism evidence="1 2">
    <name type="scientific">Candidatus Nealsonbacteria bacterium CG08_land_8_20_14_0_20_43_11</name>
    <dbReference type="NCBI Taxonomy" id="1974706"/>
    <lineage>
        <taxon>Bacteria</taxon>
        <taxon>Candidatus Nealsoniibacteriota</taxon>
    </lineage>
</organism>
<evidence type="ECO:0000313" key="2">
    <source>
        <dbReference type="Proteomes" id="UP000229390"/>
    </source>
</evidence>
<sequence>MILNESRFPPRIFWARLAPFGGGCRALARQVLNPSGSRFWPSQVLIPSEARKKVLEEVLISKFFR</sequence>
<evidence type="ECO:0000313" key="1">
    <source>
        <dbReference type="EMBL" id="PIS38922.1"/>
    </source>
</evidence>
<dbReference type="EMBL" id="PEYE01000022">
    <property type="protein sequence ID" value="PIS38922.1"/>
    <property type="molecule type" value="Genomic_DNA"/>
</dbReference>
<comment type="caution">
    <text evidence="1">The sequence shown here is derived from an EMBL/GenBank/DDBJ whole genome shotgun (WGS) entry which is preliminary data.</text>
</comment>
<dbReference type="Proteomes" id="UP000229390">
    <property type="component" value="Unassembled WGS sequence"/>
</dbReference>
<dbReference type="AlphaFoldDB" id="A0A2M6T0U8"/>
<name>A0A2M6T0U8_9BACT</name>
<reference evidence="2" key="1">
    <citation type="submission" date="2017-09" db="EMBL/GenBank/DDBJ databases">
        <title>Depth-based differentiation of microbial function through sediment-hosted aquifers and enrichment of novel symbionts in the deep terrestrial subsurface.</title>
        <authorList>
            <person name="Probst A.J."/>
            <person name="Ladd B."/>
            <person name="Jarett J.K."/>
            <person name="Geller-Mcgrath D.E."/>
            <person name="Sieber C.M.K."/>
            <person name="Emerson J.B."/>
            <person name="Anantharaman K."/>
            <person name="Thomas B.C."/>
            <person name="Malmstrom R."/>
            <person name="Stieglmeier M."/>
            <person name="Klingl A."/>
            <person name="Woyke T."/>
            <person name="Ryan C.M."/>
            <person name="Banfield J.F."/>
        </authorList>
    </citation>
    <scope>NUCLEOTIDE SEQUENCE [LARGE SCALE GENOMIC DNA]</scope>
</reference>
<accession>A0A2M6T0U8</accession>
<gene>
    <name evidence="1" type="ORF">COT34_01120</name>
</gene>
<proteinExistence type="predicted"/>
<protein>
    <submittedName>
        <fullName evidence="1">Uncharacterized protein</fullName>
    </submittedName>
</protein>